<reference evidence="2" key="2">
    <citation type="submission" date="2015-01" db="EMBL/GenBank/DDBJ databases">
        <title>Evolutionary Origins and Diversification of the Mycorrhizal Mutualists.</title>
        <authorList>
            <consortium name="DOE Joint Genome Institute"/>
            <consortium name="Mycorrhizal Genomics Consortium"/>
            <person name="Kohler A."/>
            <person name="Kuo A."/>
            <person name="Nagy L.G."/>
            <person name="Floudas D."/>
            <person name="Copeland A."/>
            <person name="Barry K.W."/>
            <person name="Cichocki N."/>
            <person name="Veneault-Fourrey C."/>
            <person name="LaButti K."/>
            <person name="Lindquist E.A."/>
            <person name="Lipzen A."/>
            <person name="Lundell T."/>
            <person name="Morin E."/>
            <person name="Murat C."/>
            <person name="Riley R."/>
            <person name="Ohm R."/>
            <person name="Sun H."/>
            <person name="Tunlid A."/>
            <person name="Henrissat B."/>
            <person name="Grigoriev I.V."/>
            <person name="Hibbett D.S."/>
            <person name="Martin F."/>
        </authorList>
    </citation>
    <scope>NUCLEOTIDE SEQUENCE [LARGE SCALE GENOMIC DNA]</scope>
    <source>
        <strain evidence="2">MUT 4182</strain>
    </source>
</reference>
<evidence type="ECO:0000313" key="1">
    <source>
        <dbReference type="EMBL" id="KIO26700.1"/>
    </source>
</evidence>
<dbReference type="HOGENOM" id="CLU_1305687_0_0_1"/>
<reference evidence="1 2" key="1">
    <citation type="submission" date="2014-04" db="EMBL/GenBank/DDBJ databases">
        <authorList>
            <consortium name="DOE Joint Genome Institute"/>
            <person name="Kuo A."/>
            <person name="Girlanda M."/>
            <person name="Perotto S."/>
            <person name="Kohler A."/>
            <person name="Nagy L.G."/>
            <person name="Floudas D."/>
            <person name="Copeland A."/>
            <person name="Barry K.W."/>
            <person name="Cichocki N."/>
            <person name="Veneault-Fourrey C."/>
            <person name="LaButti K."/>
            <person name="Lindquist E.A."/>
            <person name="Lipzen A."/>
            <person name="Lundell T."/>
            <person name="Morin E."/>
            <person name="Murat C."/>
            <person name="Sun H."/>
            <person name="Tunlid A."/>
            <person name="Henrissat B."/>
            <person name="Grigoriev I.V."/>
            <person name="Hibbett D.S."/>
            <person name="Martin F."/>
            <person name="Nordberg H.P."/>
            <person name="Cantor M.N."/>
            <person name="Hua S.X."/>
        </authorList>
    </citation>
    <scope>NUCLEOTIDE SEQUENCE [LARGE SCALE GENOMIC DNA]</scope>
    <source>
        <strain evidence="1 2">MUT 4182</strain>
    </source>
</reference>
<proteinExistence type="predicted"/>
<organism evidence="1 2">
    <name type="scientific">Tulasnella calospora MUT 4182</name>
    <dbReference type="NCBI Taxonomy" id="1051891"/>
    <lineage>
        <taxon>Eukaryota</taxon>
        <taxon>Fungi</taxon>
        <taxon>Dikarya</taxon>
        <taxon>Basidiomycota</taxon>
        <taxon>Agaricomycotina</taxon>
        <taxon>Agaricomycetes</taxon>
        <taxon>Cantharellales</taxon>
        <taxon>Tulasnellaceae</taxon>
        <taxon>Tulasnella</taxon>
    </lineage>
</organism>
<protein>
    <recommendedName>
        <fullName evidence="3">GAG-pre-integrase domain-containing protein</fullName>
    </recommendedName>
</protein>
<evidence type="ECO:0000313" key="2">
    <source>
        <dbReference type="Proteomes" id="UP000054248"/>
    </source>
</evidence>
<accession>A0A0C3Q9J1</accession>
<gene>
    <name evidence="1" type="ORF">M407DRAFT_24017</name>
</gene>
<dbReference type="Proteomes" id="UP000054248">
    <property type="component" value="Unassembled WGS sequence"/>
</dbReference>
<dbReference type="EMBL" id="KN823020">
    <property type="protein sequence ID" value="KIO26700.1"/>
    <property type="molecule type" value="Genomic_DNA"/>
</dbReference>
<keyword evidence="2" id="KW-1185">Reference proteome</keyword>
<name>A0A0C3Q9J1_9AGAM</name>
<dbReference type="AlphaFoldDB" id="A0A0C3Q9J1"/>
<sequence length="211" mass="23573">MTASYRNKTAYLNGETIPVSSTELALTTSSSPGLTLSLLHKRMAHIGIDRLKKLVKLDMVKGITPKDLNKLDDNLPKICDKYWLLFIDVHTRFTFTYQLRQKKPKSLLNVPNTLAPSPSSLSSLNSLTLTLTAMAKDFVMLSSSETYPIFVQQTKAALLAARVWKHASTQVFPPKQTTPATDVEPRELRIYDENKEQALGIILERLDAANA</sequence>
<evidence type="ECO:0008006" key="3">
    <source>
        <dbReference type="Google" id="ProtNLM"/>
    </source>
</evidence>